<dbReference type="FunFam" id="1.10.630.10:FF:000012">
    <property type="entry name" value="Cytochrome P450 family protein"/>
    <property type="match status" value="1"/>
</dbReference>
<dbReference type="AlphaFoldDB" id="A0A6P5EGL2"/>
<comment type="subcellular location">
    <subcellularLocation>
        <location evidence="1">Membrane</location>
        <topology evidence="1">Single-pass membrane protein</topology>
    </subcellularLocation>
</comment>
<evidence type="ECO:0000256" key="7">
    <source>
        <dbReference type="ARBA" id="ARBA00023004"/>
    </source>
</evidence>
<feature type="transmembrane region" description="Helical" evidence="12">
    <location>
        <begin position="6"/>
        <end position="25"/>
    </location>
</feature>
<protein>
    <submittedName>
        <fullName evidence="14">Cytochrome P450 89A2-like</fullName>
    </submittedName>
</protein>
<evidence type="ECO:0000256" key="12">
    <source>
        <dbReference type="SAM" id="Phobius"/>
    </source>
</evidence>
<dbReference type="PRINTS" id="PR00385">
    <property type="entry name" value="P450"/>
</dbReference>
<evidence type="ECO:0000313" key="14">
    <source>
        <dbReference type="RefSeq" id="XP_020082581.1"/>
    </source>
</evidence>
<dbReference type="PROSITE" id="PS00086">
    <property type="entry name" value="CYTOCHROME_P450"/>
    <property type="match status" value="1"/>
</dbReference>
<evidence type="ECO:0000256" key="3">
    <source>
        <dbReference type="ARBA" id="ARBA00022692"/>
    </source>
</evidence>
<keyword evidence="4 10" id="KW-0479">Metal-binding</keyword>
<reference evidence="14" key="2">
    <citation type="submission" date="2025-08" db="UniProtKB">
        <authorList>
            <consortium name="RefSeq"/>
        </authorList>
    </citation>
    <scope>IDENTIFICATION</scope>
    <source>
        <tissue evidence="14">Leaf</tissue>
    </source>
</reference>
<keyword evidence="13" id="KW-1185">Reference proteome</keyword>
<keyword evidence="5 12" id="KW-1133">Transmembrane helix</keyword>
<organism evidence="13 14">
    <name type="scientific">Ananas comosus</name>
    <name type="common">Pineapple</name>
    <name type="synonym">Ananas ananas</name>
    <dbReference type="NCBI Taxonomy" id="4615"/>
    <lineage>
        <taxon>Eukaryota</taxon>
        <taxon>Viridiplantae</taxon>
        <taxon>Streptophyta</taxon>
        <taxon>Embryophyta</taxon>
        <taxon>Tracheophyta</taxon>
        <taxon>Spermatophyta</taxon>
        <taxon>Magnoliopsida</taxon>
        <taxon>Liliopsida</taxon>
        <taxon>Poales</taxon>
        <taxon>Bromeliaceae</taxon>
        <taxon>Bromelioideae</taxon>
        <taxon>Ananas</taxon>
    </lineage>
</organism>
<keyword evidence="3 12" id="KW-0812">Transmembrane</keyword>
<evidence type="ECO:0000256" key="4">
    <source>
        <dbReference type="ARBA" id="ARBA00022723"/>
    </source>
</evidence>
<keyword evidence="7 10" id="KW-0408">Iron</keyword>
<comment type="cofactor">
    <cofactor evidence="10">
        <name>heme</name>
        <dbReference type="ChEBI" id="CHEBI:30413"/>
    </cofactor>
</comment>
<dbReference type="GO" id="GO:0016709">
    <property type="term" value="F:oxidoreductase activity, acting on paired donors, with incorporation or reduction of molecular oxygen, NAD(P)H as one donor, and incorporation of one atom of oxygen"/>
    <property type="evidence" value="ECO:0007669"/>
    <property type="project" value="TreeGrafter"/>
</dbReference>
<reference evidence="13" key="1">
    <citation type="journal article" date="2015" name="Nat. Genet.">
        <title>The pineapple genome and the evolution of CAM photosynthesis.</title>
        <authorList>
            <person name="Ming R."/>
            <person name="VanBuren R."/>
            <person name="Wai C.M."/>
            <person name="Tang H."/>
            <person name="Schatz M.C."/>
            <person name="Bowers J.E."/>
            <person name="Lyons E."/>
            <person name="Wang M.L."/>
            <person name="Chen J."/>
            <person name="Biggers E."/>
            <person name="Zhang J."/>
            <person name="Huang L."/>
            <person name="Zhang L."/>
            <person name="Miao W."/>
            <person name="Zhang J."/>
            <person name="Ye Z."/>
            <person name="Miao C."/>
            <person name="Lin Z."/>
            <person name="Wang H."/>
            <person name="Zhou H."/>
            <person name="Yim W.C."/>
            <person name="Priest H.D."/>
            <person name="Zheng C."/>
            <person name="Woodhouse M."/>
            <person name="Edger P.P."/>
            <person name="Guyot R."/>
            <person name="Guo H.B."/>
            <person name="Guo H."/>
            <person name="Zheng G."/>
            <person name="Singh R."/>
            <person name="Sharma A."/>
            <person name="Min X."/>
            <person name="Zheng Y."/>
            <person name="Lee H."/>
            <person name="Gurtowski J."/>
            <person name="Sedlazeck F.J."/>
            <person name="Harkess A."/>
            <person name="McKain M.R."/>
            <person name="Liao Z."/>
            <person name="Fang J."/>
            <person name="Liu J."/>
            <person name="Zhang X."/>
            <person name="Zhang Q."/>
            <person name="Hu W."/>
            <person name="Qin Y."/>
            <person name="Wang K."/>
            <person name="Chen L.Y."/>
            <person name="Shirley N."/>
            <person name="Lin Y.R."/>
            <person name="Liu L.Y."/>
            <person name="Hernandez A.G."/>
            <person name="Wright C.L."/>
            <person name="Bulone V."/>
            <person name="Tuskan G.A."/>
            <person name="Heath K."/>
            <person name="Zee F."/>
            <person name="Moore P.H."/>
            <person name="Sunkar R."/>
            <person name="Leebens-Mack J.H."/>
            <person name="Mockler T."/>
            <person name="Bennetzen J.L."/>
            <person name="Freeling M."/>
            <person name="Sankoff D."/>
            <person name="Paterson A.H."/>
            <person name="Zhu X."/>
            <person name="Yang X."/>
            <person name="Smith J.A."/>
            <person name="Cushman J.C."/>
            <person name="Paull R.E."/>
            <person name="Yu Q."/>
        </authorList>
    </citation>
    <scope>NUCLEOTIDE SEQUENCE [LARGE SCALE GENOMIC DNA]</scope>
    <source>
        <strain evidence="13">cv. F153</strain>
    </source>
</reference>
<dbReference type="InterPro" id="IPR017972">
    <property type="entry name" value="Cyt_P450_CS"/>
</dbReference>
<evidence type="ECO:0000256" key="5">
    <source>
        <dbReference type="ARBA" id="ARBA00022989"/>
    </source>
</evidence>
<dbReference type="RefSeq" id="XP_020082581.1">
    <property type="nucleotide sequence ID" value="XM_020226992.1"/>
</dbReference>
<dbReference type="GO" id="GO:0020037">
    <property type="term" value="F:heme binding"/>
    <property type="evidence" value="ECO:0007669"/>
    <property type="project" value="InterPro"/>
</dbReference>
<dbReference type="CDD" id="cd11075">
    <property type="entry name" value="CYP77_89"/>
    <property type="match status" value="1"/>
</dbReference>
<evidence type="ECO:0000313" key="13">
    <source>
        <dbReference type="Proteomes" id="UP000515123"/>
    </source>
</evidence>
<dbReference type="InterPro" id="IPR002401">
    <property type="entry name" value="Cyt_P450_E_grp-I"/>
</dbReference>
<evidence type="ECO:0000256" key="10">
    <source>
        <dbReference type="PIRSR" id="PIRSR602401-1"/>
    </source>
</evidence>
<sequence>MKIPDFLIILISLFLAAAVSLLLGGRRLRPNKKRRLPLPPGPAAVPILGNLLWLRHSFSLQNIEPLLRELHSRYGPIITLRIGPVPAVFVADRALAHRALVELGAAFSDRARPLPAARFISADSHVVSSAAYGPLWRLLRRNLVAEILHPSRLRLYAPGRRWVLRLLADDLRSQSRSSDGGPVAVMPSFQFAMFALLVLMCFGEKLDHESIKQIEIAQRSFLLYVVSNLSVLGILPQITKHIFRNRLKTATALRARQRELFVPLIRAREEFKRKKQQQQRRQNGDQVQEDEERFVYSYVDSLLDMEIPEEGGRKLSEEEMVALCSEFLNAGTDTTSTALQWIMANLVKHRDVQRKLAEEIDRVAAGNAEEEDAIREEDLQKMPYLKAVVLEGLRRHPPGHFVLPHAVTEETEITGYRIPKEAAVNFLVAEMGRDGRVWEAPMEFRPERFMEGGDGEGVDAAGVCKGVIKMMPFGAGRRMCPGLGLALLHLECFVAHLVREFEWLPAAEGEEVDLAEKPEFTIVMKNPLRARLVPRSRHAA</sequence>
<evidence type="ECO:0000256" key="11">
    <source>
        <dbReference type="RuleBase" id="RU000461"/>
    </source>
</evidence>
<dbReference type="InterPro" id="IPR051103">
    <property type="entry name" value="Plant_metabolite_P450s"/>
</dbReference>
<name>A0A6P5EGL2_ANACO</name>
<dbReference type="InterPro" id="IPR001128">
    <property type="entry name" value="Cyt_P450"/>
</dbReference>
<comment type="similarity">
    <text evidence="11">Belongs to the cytochrome P450 family.</text>
</comment>
<evidence type="ECO:0000256" key="1">
    <source>
        <dbReference type="ARBA" id="ARBA00004167"/>
    </source>
</evidence>
<keyword evidence="9 12" id="KW-0472">Membrane</keyword>
<evidence type="ECO:0000256" key="6">
    <source>
        <dbReference type="ARBA" id="ARBA00023002"/>
    </source>
</evidence>
<evidence type="ECO:0000256" key="9">
    <source>
        <dbReference type="ARBA" id="ARBA00023136"/>
    </source>
</evidence>
<keyword evidence="8 11" id="KW-0503">Monooxygenase</keyword>
<dbReference type="OrthoDB" id="1055148at2759"/>
<feature type="transmembrane region" description="Helical" evidence="12">
    <location>
        <begin position="220"/>
        <end position="238"/>
    </location>
</feature>
<dbReference type="PRINTS" id="PR00463">
    <property type="entry name" value="EP450I"/>
</dbReference>
<keyword evidence="2 10" id="KW-0349">Heme</keyword>
<dbReference type="Gene3D" id="1.10.630.10">
    <property type="entry name" value="Cytochrome P450"/>
    <property type="match status" value="1"/>
</dbReference>
<dbReference type="GO" id="GO:0005506">
    <property type="term" value="F:iron ion binding"/>
    <property type="evidence" value="ECO:0007669"/>
    <property type="project" value="InterPro"/>
</dbReference>
<dbReference type="GeneID" id="109706189"/>
<dbReference type="Pfam" id="PF00067">
    <property type="entry name" value="p450"/>
    <property type="match status" value="1"/>
</dbReference>
<proteinExistence type="inferred from homology"/>
<dbReference type="InterPro" id="IPR036396">
    <property type="entry name" value="Cyt_P450_sf"/>
</dbReference>
<dbReference type="PANTHER" id="PTHR24298">
    <property type="entry name" value="FLAVONOID 3'-MONOOXYGENASE-RELATED"/>
    <property type="match status" value="1"/>
</dbReference>
<dbReference type="SUPFAM" id="SSF48264">
    <property type="entry name" value="Cytochrome P450"/>
    <property type="match status" value="1"/>
</dbReference>
<evidence type="ECO:0000256" key="8">
    <source>
        <dbReference type="ARBA" id="ARBA00023033"/>
    </source>
</evidence>
<keyword evidence="6 11" id="KW-0560">Oxidoreductase</keyword>
<feature type="binding site" description="axial binding residue" evidence="10">
    <location>
        <position position="480"/>
    </location>
    <ligand>
        <name>heme</name>
        <dbReference type="ChEBI" id="CHEBI:30413"/>
    </ligand>
    <ligandPart>
        <name>Fe</name>
        <dbReference type="ChEBI" id="CHEBI:18248"/>
    </ligandPart>
</feature>
<dbReference type="GO" id="GO:0016020">
    <property type="term" value="C:membrane"/>
    <property type="evidence" value="ECO:0007669"/>
    <property type="project" value="UniProtKB-SubCell"/>
</dbReference>
<dbReference type="Proteomes" id="UP000515123">
    <property type="component" value="Unplaced"/>
</dbReference>
<dbReference type="PANTHER" id="PTHR24298:SF800">
    <property type="entry name" value="CYTOCHROME P450 89A2-RELATED"/>
    <property type="match status" value="1"/>
</dbReference>
<gene>
    <name evidence="14" type="primary">LOC109706189</name>
</gene>
<accession>A0A6P5EGL2</accession>
<evidence type="ECO:0000256" key="2">
    <source>
        <dbReference type="ARBA" id="ARBA00022617"/>
    </source>
</evidence>